<dbReference type="GO" id="GO:0016757">
    <property type="term" value="F:glycosyltransferase activity"/>
    <property type="evidence" value="ECO:0007669"/>
    <property type="project" value="InterPro"/>
</dbReference>
<dbReference type="PANTHER" id="PTHR45947">
    <property type="entry name" value="SULFOQUINOVOSYL TRANSFERASE SQD2"/>
    <property type="match status" value="1"/>
</dbReference>
<protein>
    <submittedName>
        <fullName evidence="2">Glycosyl transferase group 1</fullName>
    </submittedName>
</protein>
<feature type="domain" description="Glycosyl transferase family 1" evidence="1">
    <location>
        <begin position="189"/>
        <end position="342"/>
    </location>
</feature>
<accession>A0A0G0P6J3</accession>
<name>A0A0G0P6J3_9BACT</name>
<sequence length="357" mass="40934">MKIAFVHEYLNQFGGAERMLQALCAIFPNAPIYTLMYDRSATGGIFDGKEIRTSFLQTFPFARKHHHLFPLLMPLGIEQFDFSEFDVVLSISASFAKGIITKPSTQHICLCLTPTRFLWDNSQKFIDGFGYPVFIKKLIPPFLTYLRIWDREAAYRVDEFWAISKFVQERIRKYYNTDSRIVYPPVNISKFNLSKEREDYYLMVGRLVSYKRFDLAISAFNKLGYKLKIVGVGPEMRRLKKMAGAKVEFLGLVSDEELASYYARCQALIFPQEEDFGIVPLEAMASGRPVIAFRGGGASETIIDGKTGVFFDEQNEESLIGAIKNFKPDAFNPNVCRSQAQKFDISRFKETIIESFK</sequence>
<dbReference type="Pfam" id="PF00534">
    <property type="entry name" value="Glycos_transf_1"/>
    <property type="match status" value="1"/>
</dbReference>
<dbReference type="AlphaFoldDB" id="A0A0G0P6J3"/>
<dbReference type="Proteomes" id="UP000034764">
    <property type="component" value="Unassembled WGS sequence"/>
</dbReference>
<dbReference type="SUPFAM" id="SSF53756">
    <property type="entry name" value="UDP-Glycosyltransferase/glycogen phosphorylase"/>
    <property type="match status" value="1"/>
</dbReference>
<keyword evidence="2" id="KW-0808">Transferase</keyword>
<evidence type="ECO:0000259" key="1">
    <source>
        <dbReference type="Pfam" id="PF00534"/>
    </source>
</evidence>
<gene>
    <name evidence="2" type="ORF">UT53_C0005G0020</name>
</gene>
<dbReference type="Gene3D" id="3.40.50.2000">
    <property type="entry name" value="Glycogen Phosphorylase B"/>
    <property type="match status" value="1"/>
</dbReference>
<evidence type="ECO:0000313" key="2">
    <source>
        <dbReference type="EMBL" id="KKR23874.1"/>
    </source>
</evidence>
<dbReference type="PATRIC" id="fig|1619031.3.peg.124"/>
<proteinExistence type="predicted"/>
<dbReference type="InterPro" id="IPR050194">
    <property type="entry name" value="Glycosyltransferase_grp1"/>
</dbReference>
<dbReference type="InterPro" id="IPR001296">
    <property type="entry name" value="Glyco_trans_1"/>
</dbReference>
<dbReference type="EMBL" id="LBXD01000005">
    <property type="protein sequence ID" value="KKR23874.1"/>
    <property type="molecule type" value="Genomic_DNA"/>
</dbReference>
<dbReference type="PANTHER" id="PTHR45947:SF3">
    <property type="entry name" value="SULFOQUINOVOSYL TRANSFERASE SQD2"/>
    <property type="match status" value="1"/>
</dbReference>
<organism evidence="2 3">
    <name type="scientific">Candidatus Yanofskybacteria bacterium GW2011_GWD2_39_48</name>
    <dbReference type="NCBI Taxonomy" id="1619031"/>
    <lineage>
        <taxon>Bacteria</taxon>
        <taxon>Candidatus Yanofskyibacteriota</taxon>
    </lineage>
</organism>
<reference evidence="2 3" key="1">
    <citation type="journal article" date="2015" name="Nature">
        <title>rRNA introns, odd ribosomes, and small enigmatic genomes across a large radiation of phyla.</title>
        <authorList>
            <person name="Brown C.T."/>
            <person name="Hug L.A."/>
            <person name="Thomas B.C."/>
            <person name="Sharon I."/>
            <person name="Castelle C.J."/>
            <person name="Singh A."/>
            <person name="Wilkins M.J."/>
            <person name="Williams K.H."/>
            <person name="Banfield J.F."/>
        </authorList>
    </citation>
    <scope>NUCLEOTIDE SEQUENCE [LARGE SCALE GENOMIC DNA]</scope>
</reference>
<evidence type="ECO:0000313" key="3">
    <source>
        <dbReference type="Proteomes" id="UP000034764"/>
    </source>
</evidence>
<comment type="caution">
    <text evidence="2">The sequence shown here is derived from an EMBL/GenBank/DDBJ whole genome shotgun (WGS) entry which is preliminary data.</text>
</comment>